<dbReference type="InterPro" id="IPR039911">
    <property type="entry name" value="JIP3/JIP4"/>
</dbReference>
<dbReference type="WBParaSite" id="TASK_0000959701-mRNA-1">
    <property type="protein sequence ID" value="TASK_0000959701-mRNA-1"/>
    <property type="gene ID" value="TASK_0000959701"/>
</dbReference>
<evidence type="ECO:0000313" key="6">
    <source>
        <dbReference type="WBParaSite" id="TASK_0000959701-mRNA-1"/>
    </source>
</evidence>
<dbReference type="InterPro" id="IPR032486">
    <property type="entry name" value="JIP_LZII"/>
</dbReference>
<dbReference type="OrthoDB" id="10256043at2759"/>
<feature type="coiled-coil region" evidence="1">
    <location>
        <begin position="74"/>
        <end position="161"/>
    </location>
</feature>
<dbReference type="GO" id="GO:0019894">
    <property type="term" value="F:kinesin binding"/>
    <property type="evidence" value="ECO:0007669"/>
    <property type="project" value="TreeGrafter"/>
</dbReference>
<dbReference type="Proteomes" id="UP000282613">
    <property type="component" value="Unassembled WGS sequence"/>
</dbReference>
<name>A0A0R3WFF4_TAEAS</name>
<feature type="compositionally biased region" description="Polar residues" evidence="2">
    <location>
        <begin position="428"/>
        <end position="439"/>
    </location>
</feature>
<organism evidence="6">
    <name type="scientific">Taenia asiatica</name>
    <name type="common">Asian tapeworm</name>
    <dbReference type="NCBI Taxonomy" id="60517"/>
    <lineage>
        <taxon>Eukaryota</taxon>
        <taxon>Metazoa</taxon>
        <taxon>Spiralia</taxon>
        <taxon>Lophotrochozoa</taxon>
        <taxon>Platyhelminthes</taxon>
        <taxon>Cestoda</taxon>
        <taxon>Eucestoda</taxon>
        <taxon>Cyclophyllidea</taxon>
        <taxon>Taeniidae</taxon>
        <taxon>Taenia</taxon>
    </lineage>
</organism>
<reference evidence="6" key="1">
    <citation type="submission" date="2017-02" db="UniProtKB">
        <authorList>
            <consortium name="WormBaseParasite"/>
        </authorList>
    </citation>
    <scope>IDENTIFICATION</scope>
</reference>
<dbReference type="GO" id="GO:0005078">
    <property type="term" value="F:MAP-kinase scaffold activity"/>
    <property type="evidence" value="ECO:0007669"/>
    <property type="project" value="InterPro"/>
</dbReference>
<dbReference type="InterPro" id="IPR034743">
    <property type="entry name" value="RH1"/>
</dbReference>
<feature type="coiled-coil region" evidence="1">
    <location>
        <begin position="334"/>
        <end position="386"/>
    </location>
</feature>
<dbReference type="AlphaFoldDB" id="A0A0R3WFF4"/>
<evidence type="ECO:0000313" key="5">
    <source>
        <dbReference type="Proteomes" id="UP000282613"/>
    </source>
</evidence>
<keyword evidence="5" id="KW-1185">Reference proteome</keyword>
<evidence type="ECO:0000256" key="2">
    <source>
        <dbReference type="SAM" id="MobiDB-lite"/>
    </source>
</evidence>
<reference evidence="4 5" key="2">
    <citation type="submission" date="2018-11" db="EMBL/GenBank/DDBJ databases">
        <authorList>
            <consortium name="Pathogen Informatics"/>
        </authorList>
    </citation>
    <scope>NUCLEOTIDE SEQUENCE [LARGE SCALE GENOMIC DNA]</scope>
</reference>
<dbReference type="GO" id="GO:0030159">
    <property type="term" value="F:signaling receptor complex adaptor activity"/>
    <property type="evidence" value="ECO:0007669"/>
    <property type="project" value="TreeGrafter"/>
</dbReference>
<dbReference type="Pfam" id="PF09744">
    <property type="entry name" value="RH1"/>
    <property type="match status" value="1"/>
</dbReference>
<proteinExistence type="predicted"/>
<dbReference type="GO" id="GO:0008432">
    <property type="term" value="F:JUN kinase binding"/>
    <property type="evidence" value="ECO:0007669"/>
    <property type="project" value="TreeGrafter"/>
</dbReference>
<dbReference type="Gene3D" id="1.20.5.1000">
    <property type="entry name" value="arf6 gtpase in complex with a specific effector, jip4"/>
    <property type="match status" value="1"/>
</dbReference>
<dbReference type="PANTHER" id="PTHR13886:SF4">
    <property type="entry name" value="JNK-INTERACTING PROTEIN 3"/>
    <property type="match status" value="1"/>
</dbReference>
<keyword evidence="1" id="KW-0175">Coiled coil</keyword>
<dbReference type="Pfam" id="PF16471">
    <property type="entry name" value="JIP_LZII"/>
    <property type="match status" value="1"/>
</dbReference>
<feature type="domain" description="RH1" evidence="3">
    <location>
        <begin position="1"/>
        <end position="89"/>
    </location>
</feature>
<dbReference type="STRING" id="60517.A0A0R3WFF4"/>
<dbReference type="EMBL" id="UYRS01019272">
    <property type="protein sequence ID" value="VDK44276.1"/>
    <property type="molecule type" value="Genomic_DNA"/>
</dbReference>
<evidence type="ECO:0000259" key="3">
    <source>
        <dbReference type="PROSITE" id="PS51776"/>
    </source>
</evidence>
<evidence type="ECO:0000313" key="4">
    <source>
        <dbReference type="EMBL" id="VDK44276.1"/>
    </source>
</evidence>
<gene>
    <name evidence="4" type="ORF">TASK_LOCUS9598</name>
</gene>
<dbReference type="PANTHER" id="PTHR13886">
    <property type="entry name" value="JNK/SAPK-ASSOCIATED PROTEIN"/>
    <property type="match status" value="1"/>
</dbReference>
<evidence type="ECO:0000256" key="1">
    <source>
        <dbReference type="SAM" id="Coils"/>
    </source>
</evidence>
<protein>
    <submittedName>
        <fullName evidence="6">RH1 domain-containing protein</fullName>
    </submittedName>
</protein>
<dbReference type="PROSITE" id="PS51776">
    <property type="entry name" value="RH1"/>
    <property type="match status" value="1"/>
</dbReference>
<accession>A0A0R3WFF4</accession>
<sequence>MESVTDSSSNYLSPHIRSIASLVCSEFKRLVSRYGEGVVDGIVPIMIHTLERVDQLHEANELLQESCAQDELRAESLTLRLDREIKARRTAEERVVALEDEIAELTARTNEKLANFDRLVLVLEAKCTAANEHITRQEAKEAELRRDLANAQNRCNELLRSHVAHIERARNHMHPLPIERPSLSEFHGFISKESIDHLDPISPTKGNLLILRDILVVIEKKRELILEVSVRQDIAQLSPLQSPDNHNIDEPVFDALDETTDYEQYLGEQPPNRIVSVASDTISEALEAEVKKLLVENQELTELKQVLCSFSWVRYRQRTKQALNILKDDLLTRIDDLSGDNMVLKNDLKTCQEELAADRKRAKKRERQLAQRIQHLTSQLRAMEKLHDDRSCSALVRCVSLGLGNEPLTVQTSRRRRTHSCSAALPTINPSKPQQQQGSDFKRAQPERVGSVSSISSSGTLRLSKREIALILVERNYYKEHYLELKSRLCETENAYYAQHPFEHMRKREIASVLVSRIFQSMHHFASDVAQGFDELIAPTEDPTPPPPRSRTSTALWNILGNFVGQAVTYTADAVIGTGNDLPLDASRPVIAANINSRLPIAPQQPRNQPPS</sequence>
<dbReference type="GO" id="GO:0016192">
    <property type="term" value="P:vesicle-mediated transport"/>
    <property type="evidence" value="ECO:0007669"/>
    <property type="project" value="TreeGrafter"/>
</dbReference>
<feature type="region of interest" description="Disordered" evidence="2">
    <location>
        <begin position="411"/>
        <end position="454"/>
    </location>
</feature>
<dbReference type="GO" id="GO:0005737">
    <property type="term" value="C:cytoplasm"/>
    <property type="evidence" value="ECO:0007669"/>
    <property type="project" value="TreeGrafter"/>
</dbReference>